<accession>A0AAV6IER1</accession>
<comment type="caution">
    <text evidence="1">The sequence shown here is derived from an EMBL/GenBank/DDBJ whole genome shotgun (WGS) entry which is preliminary data.</text>
</comment>
<evidence type="ECO:0000313" key="1">
    <source>
        <dbReference type="EMBL" id="KAG5526048.1"/>
    </source>
</evidence>
<dbReference type="Proteomes" id="UP000823749">
    <property type="component" value="Chromosome 11"/>
</dbReference>
<organism evidence="1 2">
    <name type="scientific">Rhododendron griersonianum</name>
    <dbReference type="NCBI Taxonomy" id="479676"/>
    <lineage>
        <taxon>Eukaryota</taxon>
        <taxon>Viridiplantae</taxon>
        <taxon>Streptophyta</taxon>
        <taxon>Embryophyta</taxon>
        <taxon>Tracheophyta</taxon>
        <taxon>Spermatophyta</taxon>
        <taxon>Magnoliopsida</taxon>
        <taxon>eudicotyledons</taxon>
        <taxon>Gunneridae</taxon>
        <taxon>Pentapetalae</taxon>
        <taxon>asterids</taxon>
        <taxon>Ericales</taxon>
        <taxon>Ericaceae</taxon>
        <taxon>Ericoideae</taxon>
        <taxon>Rhodoreae</taxon>
        <taxon>Rhododendron</taxon>
    </lineage>
</organism>
<evidence type="ECO:0000313" key="2">
    <source>
        <dbReference type="Proteomes" id="UP000823749"/>
    </source>
</evidence>
<dbReference type="AlphaFoldDB" id="A0AAV6IER1"/>
<gene>
    <name evidence="1" type="ORF">RHGRI_032366</name>
</gene>
<sequence>MPEVPTLVPSPLEGGENLDLHEVPTKAPIASNVVADDGQDAHPGYLRKRKGLGRLCLSRDFVLQLYGHGGIFSCLM</sequence>
<reference evidence="1" key="1">
    <citation type="submission" date="2020-08" db="EMBL/GenBank/DDBJ databases">
        <title>Plant Genome Project.</title>
        <authorList>
            <person name="Zhang R.-G."/>
        </authorList>
    </citation>
    <scope>NUCLEOTIDE SEQUENCE</scope>
    <source>
        <strain evidence="1">WSP0</strain>
        <tissue evidence="1">Leaf</tissue>
    </source>
</reference>
<keyword evidence="2" id="KW-1185">Reference proteome</keyword>
<name>A0AAV6IER1_9ERIC</name>
<dbReference type="EMBL" id="JACTNZ010000011">
    <property type="protein sequence ID" value="KAG5526048.1"/>
    <property type="molecule type" value="Genomic_DNA"/>
</dbReference>
<protein>
    <submittedName>
        <fullName evidence="1">Uncharacterized protein</fullName>
    </submittedName>
</protein>
<proteinExistence type="predicted"/>